<evidence type="ECO:0000256" key="1">
    <source>
        <dbReference type="SAM" id="Phobius"/>
    </source>
</evidence>
<dbReference type="HOGENOM" id="CLU_3357419_0_0_9"/>
<keyword evidence="1" id="KW-0472">Membrane</keyword>
<dbReference type="Proteomes" id="UP000007523">
    <property type="component" value="Chromosome"/>
</dbReference>
<gene>
    <name evidence="2" type="ORF">PM3016_2378</name>
</gene>
<keyword evidence="1" id="KW-1133">Transmembrane helix</keyword>
<name>H6NKW0_9BACL</name>
<protein>
    <submittedName>
        <fullName evidence="2">Uncharacterized protein</fullName>
    </submittedName>
</protein>
<dbReference type="EMBL" id="CP003235">
    <property type="protein sequence ID" value="AFC29266.1"/>
    <property type="molecule type" value="Genomic_DNA"/>
</dbReference>
<organism evidence="2 3">
    <name type="scientific">Paenibacillus mucilaginosus 3016</name>
    <dbReference type="NCBI Taxonomy" id="1116391"/>
    <lineage>
        <taxon>Bacteria</taxon>
        <taxon>Bacillati</taxon>
        <taxon>Bacillota</taxon>
        <taxon>Bacilli</taxon>
        <taxon>Bacillales</taxon>
        <taxon>Paenibacillaceae</taxon>
        <taxon>Paenibacillus</taxon>
    </lineage>
</organism>
<keyword evidence="1" id="KW-0812">Transmembrane</keyword>
<evidence type="ECO:0000313" key="2">
    <source>
        <dbReference type="EMBL" id="AFC29266.1"/>
    </source>
</evidence>
<proteinExistence type="predicted"/>
<dbReference type="AlphaFoldDB" id="H6NKW0"/>
<keyword evidence="3" id="KW-1185">Reference proteome</keyword>
<reference evidence="2 3" key="1">
    <citation type="journal article" date="2012" name="J. Bacteriol.">
        <title>Complete Genome Sequence of Paenibacillus mucilaginosus 3016, a Bacterium Functional as Microbial Fertilizer.</title>
        <authorList>
            <person name="Ma M."/>
            <person name="Wang Z."/>
            <person name="Li L."/>
            <person name="Jiang X."/>
            <person name="Guan D."/>
            <person name="Cao F."/>
            <person name="Chen H."/>
            <person name="Wang X."/>
            <person name="Shen D."/>
            <person name="Du B."/>
            <person name="Li J."/>
        </authorList>
    </citation>
    <scope>NUCLEOTIDE SEQUENCE [LARGE SCALE GENOMIC DNA]</scope>
    <source>
        <strain evidence="2 3">3016</strain>
    </source>
</reference>
<accession>H6NKW0</accession>
<dbReference type="KEGG" id="pmq:PM3016_2378"/>
<evidence type="ECO:0000313" key="3">
    <source>
        <dbReference type="Proteomes" id="UP000007523"/>
    </source>
</evidence>
<feature type="transmembrane region" description="Helical" evidence="1">
    <location>
        <begin position="6"/>
        <end position="29"/>
    </location>
</feature>
<sequence>MYTPFGTWFMLIAVHLLMIVMFLAGWIFYKKNKDLF</sequence>